<dbReference type="InterPro" id="IPR010987">
    <property type="entry name" value="Glutathione-S-Trfase_C-like"/>
</dbReference>
<evidence type="ECO:0000259" key="1">
    <source>
        <dbReference type="PROSITE" id="PS50404"/>
    </source>
</evidence>
<feature type="domain" description="GST C-terminal" evidence="2">
    <location>
        <begin position="87"/>
        <end position="210"/>
    </location>
</feature>
<dbReference type="SUPFAM" id="SSF52833">
    <property type="entry name" value="Thioredoxin-like"/>
    <property type="match status" value="1"/>
</dbReference>
<reference evidence="4" key="1">
    <citation type="submission" date="2016-08" db="EMBL/GenBank/DDBJ databases">
        <authorList>
            <person name="Merda D."/>
            <person name="Briand M."/>
            <person name="Taghouti G."/>
            <person name="Carrere S."/>
            <person name="Gouzy J."/>
            <person name="Portier P."/>
            <person name="Jacques M.-A."/>
            <person name="Fischer-Le Saux M."/>
        </authorList>
    </citation>
    <scope>NUCLEOTIDE SEQUENCE [LARGE SCALE GENOMIC DNA]</scope>
    <source>
        <strain evidence="4">CFBP1817</strain>
    </source>
</reference>
<protein>
    <submittedName>
        <fullName evidence="3">Glutathione S-transferase</fullName>
    </submittedName>
</protein>
<dbReference type="InterPro" id="IPR004045">
    <property type="entry name" value="Glutathione_S-Trfase_N"/>
</dbReference>
<dbReference type="SUPFAM" id="SSF47616">
    <property type="entry name" value="GST C-terminal domain-like"/>
    <property type="match status" value="1"/>
</dbReference>
<proteinExistence type="predicted"/>
<dbReference type="SFLD" id="SFLDS00019">
    <property type="entry name" value="Glutathione_Transferase_(cytos"/>
    <property type="match status" value="1"/>
</dbReference>
<evidence type="ECO:0000259" key="2">
    <source>
        <dbReference type="PROSITE" id="PS50405"/>
    </source>
</evidence>
<dbReference type="InterPro" id="IPR036282">
    <property type="entry name" value="Glutathione-S-Trfase_C_sf"/>
</dbReference>
<evidence type="ECO:0000313" key="3">
    <source>
        <dbReference type="EMBL" id="PPU97058.1"/>
    </source>
</evidence>
<dbReference type="SFLD" id="SFLDG01150">
    <property type="entry name" value="Main.1:_Beta-like"/>
    <property type="match status" value="1"/>
</dbReference>
<dbReference type="OrthoDB" id="5740960at2"/>
<feature type="domain" description="GST N-terminal" evidence="1">
    <location>
        <begin position="1"/>
        <end position="81"/>
    </location>
</feature>
<dbReference type="CDD" id="cd03057">
    <property type="entry name" value="GST_N_Beta"/>
    <property type="match status" value="1"/>
</dbReference>
<organism evidence="3 4">
    <name type="scientific">Xanthomonas populi</name>
    <dbReference type="NCBI Taxonomy" id="53414"/>
    <lineage>
        <taxon>Bacteria</taxon>
        <taxon>Pseudomonadati</taxon>
        <taxon>Pseudomonadota</taxon>
        <taxon>Gammaproteobacteria</taxon>
        <taxon>Lysobacterales</taxon>
        <taxon>Lysobacteraceae</taxon>
        <taxon>Xanthomonas</taxon>
    </lineage>
</organism>
<gene>
    <name evidence="3" type="ORF">XpopCFBP1817_05695</name>
</gene>
<dbReference type="CDD" id="cd03188">
    <property type="entry name" value="GST_C_Beta"/>
    <property type="match status" value="1"/>
</dbReference>
<sequence>MTATLYHAPKHCSFRRAWPLIEREVPHALHSPDFERAEQKSPEYLVLNPAGVVPTLVLDGQVLTEAAAIVLHLADTYPQAGLAPPLGTPARAAYYKWMFFCANTLQPAYRAWFYPGEPAGAEHSDAAQAQARQKLEAAWNKVDAQLQANGPPLLGQMLSAADCMLTMMMRWSRNMPRPSDIWPALQTHAQRMKARPAFQETYRREGLTDWT</sequence>
<dbReference type="Gene3D" id="1.20.1050.10">
    <property type="match status" value="1"/>
</dbReference>
<dbReference type="PANTHER" id="PTHR44051:SF21">
    <property type="entry name" value="GLUTATHIONE S-TRANSFERASE FAMILY PROTEIN"/>
    <property type="match status" value="1"/>
</dbReference>
<dbReference type="Proteomes" id="UP000239939">
    <property type="component" value="Unassembled WGS sequence"/>
</dbReference>
<dbReference type="InterPro" id="IPR036249">
    <property type="entry name" value="Thioredoxin-like_sf"/>
</dbReference>
<dbReference type="RefSeq" id="WP_128416375.1">
    <property type="nucleotide sequence ID" value="NZ_MDEJ01000023.1"/>
</dbReference>
<comment type="caution">
    <text evidence="3">The sequence shown here is derived from an EMBL/GenBank/DDBJ whole genome shotgun (WGS) entry which is preliminary data.</text>
</comment>
<name>A0A2S7EV88_9XANT</name>
<dbReference type="PROSITE" id="PS50404">
    <property type="entry name" value="GST_NTER"/>
    <property type="match status" value="1"/>
</dbReference>
<evidence type="ECO:0000313" key="4">
    <source>
        <dbReference type="Proteomes" id="UP000239939"/>
    </source>
</evidence>
<accession>A0A2S7EV88</accession>
<dbReference type="AlphaFoldDB" id="A0A2S7EV88"/>
<keyword evidence="3" id="KW-0808">Transferase</keyword>
<dbReference type="Gene3D" id="3.40.30.10">
    <property type="entry name" value="Glutaredoxin"/>
    <property type="match status" value="1"/>
</dbReference>
<dbReference type="Pfam" id="PF13410">
    <property type="entry name" value="GST_C_2"/>
    <property type="match status" value="1"/>
</dbReference>
<dbReference type="InterPro" id="IPR040079">
    <property type="entry name" value="Glutathione_S-Trfase"/>
</dbReference>
<dbReference type="EMBL" id="MDEJ01000023">
    <property type="protein sequence ID" value="PPU97058.1"/>
    <property type="molecule type" value="Genomic_DNA"/>
</dbReference>
<dbReference type="GO" id="GO:0016740">
    <property type="term" value="F:transferase activity"/>
    <property type="evidence" value="ECO:0007669"/>
    <property type="project" value="UniProtKB-KW"/>
</dbReference>
<dbReference type="PROSITE" id="PS50405">
    <property type="entry name" value="GST_CTER"/>
    <property type="match status" value="1"/>
</dbReference>
<dbReference type="PANTHER" id="PTHR44051">
    <property type="entry name" value="GLUTATHIONE S-TRANSFERASE-RELATED"/>
    <property type="match status" value="1"/>
</dbReference>
<keyword evidence="4" id="KW-1185">Reference proteome</keyword>
<dbReference type="Pfam" id="PF02798">
    <property type="entry name" value="GST_N"/>
    <property type="match status" value="1"/>
</dbReference>
<dbReference type="SFLD" id="SFLDG00358">
    <property type="entry name" value="Main_(cytGST)"/>
    <property type="match status" value="1"/>
</dbReference>